<sequence>MLDYIQAIAETRGHLNRAGIPDRIWTIHHITENHQKRAMASILNSAAGTDSARIVNGGLNGIVLKRGRIIWVCNECYDLLLARRPISVEDLVSTAEFVSLTSQEPSTDVVLRSSASVIIFQNTLSNSPDLESIKVEIKPEFFEKKDLNSTSNLFKELGAAIRGCRKLKSLEIICHSLDDRPYQGLKSVFECSKLERLILRGMKNLLQGPQISMKCKSLKELILDSVLVNTEEAATNLRELVGRNHDLTSLRVTRAKITSESAVVLSSYTPRDSRKQIERLVTLDLSDNNLESIEAVSLVELALGENKFAGLGESHKLRHLDLSKNPRIDDTCCRAILEKFEKKSHPLETLNVESTSVCPQTTSDINNYLHKCKKNKATHGLHWIHK</sequence>
<dbReference type="AlphaFoldDB" id="A0A9P6MHF7"/>
<dbReference type="InterPro" id="IPR001611">
    <property type="entry name" value="Leu-rich_rpt"/>
</dbReference>
<evidence type="ECO:0000313" key="2">
    <source>
        <dbReference type="Proteomes" id="UP000703661"/>
    </source>
</evidence>
<dbReference type="InterPro" id="IPR032675">
    <property type="entry name" value="LRR_dom_sf"/>
</dbReference>
<comment type="caution">
    <text evidence="1">The sequence shown here is derived from an EMBL/GenBank/DDBJ whole genome shotgun (WGS) entry which is preliminary data.</text>
</comment>
<name>A0A9P6MHF7_9FUNG</name>
<gene>
    <name evidence="1" type="ORF">BGZ80_006244</name>
</gene>
<evidence type="ECO:0000313" key="1">
    <source>
        <dbReference type="EMBL" id="KAG0001058.1"/>
    </source>
</evidence>
<dbReference type="Proteomes" id="UP000703661">
    <property type="component" value="Unassembled WGS sequence"/>
</dbReference>
<dbReference type="PROSITE" id="PS51450">
    <property type="entry name" value="LRR"/>
    <property type="match status" value="1"/>
</dbReference>
<keyword evidence="2" id="KW-1185">Reference proteome</keyword>
<accession>A0A9P6MHF7</accession>
<reference evidence="1" key="1">
    <citation type="journal article" date="2020" name="Fungal Divers.">
        <title>Resolving the Mortierellaceae phylogeny through synthesis of multi-gene phylogenetics and phylogenomics.</title>
        <authorList>
            <person name="Vandepol N."/>
            <person name="Liber J."/>
            <person name="Desiro A."/>
            <person name="Na H."/>
            <person name="Kennedy M."/>
            <person name="Barry K."/>
            <person name="Grigoriev I.V."/>
            <person name="Miller A.N."/>
            <person name="O'Donnell K."/>
            <person name="Stajich J.E."/>
            <person name="Bonito G."/>
        </authorList>
    </citation>
    <scope>NUCLEOTIDE SEQUENCE</scope>
    <source>
        <strain evidence="1">NRRL 2769</strain>
    </source>
</reference>
<dbReference type="Pfam" id="PF13516">
    <property type="entry name" value="LRR_6"/>
    <property type="match status" value="1"/>
</dbReference>
<protein>
    <submittedName>
        <fullName evidence="1">Uncharacterized protein</fullName>
    </submittedName>
</protein>
<proteinExistence type="predicted"/>
<dbReference type="SUPFAM" id="SSF52047">
    <property type="entry name" value="RNI-like"/>
    <property type="match status" value="1"/>
</dbReference>
<dbReference type="Gene3D" id="3.80.10.10">
    <property type="entry name" value="Ribonuclease Inhibitor"/>
    <property type="match status" value="1"/>
</dbReference>
<organism evidence="1 2">
    <name type="scientific">Entomortierella chlamydospora</name>
    <dbReference type="NCBI Taxonomy" id="101097"/>
    <lineage>
        <taxon>Eukaryota</taxon>
        <taxon>Fungi</taxon>
        <taxon>Fungi incertae sedis</taxon>
        <taxon>Mucoromycota</taxon>
        <taxon>Mortierellomycotina</taxon>
        <taxon>Mortierellomycetes</taxon>
        <taxon>Mortierellales</taxon>
        <taxon>Mortierellaceae</taxon>
        <taxon>Entomortierella</taxon>
    </lineage>
</organism>
<dbReference type="EMBL" id="JAAAID010003076">
    <property type="protein sequence ID" value="KAG0001058.1"/>
    <property type="molecule type" value="Genomic_DNA"/>
</dbReference>